<dbReference type="Ensembl" id="ENSCCNT00000034027.1">
    <property type="protein sequence ID" value="ENSCCNP00000026854.1"/>
    <property type="gene ID" value="ENSCCNG00000026021.1"/>
</dbReference>
<evidence type="ECO:0000256" key="6">
    <source>
        <dbReference type="ARBA" id="ARBA00022782"/>
    </source>
</evidence>
<proteinExistence type="inferred from homology"/>
<feature type="compositionally biased region" description="Low complexity" evidence="12">
    <location>
        <begin position="778"/>
        <end position="787"/>
    </location>
</feature>
<dbReference type="InterPro" id="IPR036116">
    <property type="entry name" value="FN3_sf"/>
</dbReference>
<sequence>MTKDSPTPLGGGRVSPKKPGSPGPAAAVLEEQRRELEKLRAELEAERARGRAERRRFTAQARQLRESAEQERQQLADHLRSKWEAQRFREMRQLQEKVQREREAEIRQLLRWKEAELRQLQQMLHRERDGVVRQARELQRQLAQELVNRGYCGRAEAPETSATQCHCRLQQVLAQLRWETDSEQAARIRHLQAALHLQRQLFLKYILEHFRWQPALPEHPDPQAVHSSEERLPEIRSSARRTPKPACRLGSLDSLSTGVRVRSRSLDLVPASCSSSPDDLLPTRASSLDSLTTARSCSLNSTLSCPKASESEVRASPTDVSIPGSPSPPLPLLPPSAHRKPSDPRGGEGSGNQPCEALTPAPLGLDYHELLKQNSELAEALQVLSRRCSALREENMQLRRAGFSDEAVEKVKRLKVKHAELTGLARRLEDRARKLQETNLRAVSAPVPGESHADLELCQAFARQRAQDLSEQATALLAKDKQIEELRRECHLLQARVATALGSTSHPGGGAPSAQWLNISDLDRLQRESQREVLRLQRQLTLQQSKGGAGREAGSRSSPCEEVQQQVQELECELGARRRECELLGAQAAAAQRRVEEAEAQLQAALLKGAWLAEENARLQAQANWIPKVAGENSDVRRQLSRTCQEGLLAEQLLQQAESGQDRQQQLQHYLQKALSDLQAARKEMQALQCQPGHPLQQPSEIIQTPEFQASGSGRSKFKPGQEDHALSLPSRDKQPSVCLSQQESPVALSEPDSAPRVSDRVSPSEPLDSRPQAKKTSSQSNSSSEVESVWVTVPSCLTLDVDTASEVDDLESDSVSTPLEVKDSEAPATPKFKVFLARYSYNPFEGPNEHPESELPLTAGDYVYVFGDMDDDGFYEGELEDGRRGMVPSNLVEQVPDSPMLGCLPSKSPDLSPTSLPAGQNQALKENSLSLGKAQASVDRGPYQIVRLGSETEVAVEILETKKEACWVGSPQSVGEQGFSSPFLGARGVLCVAPMQLHLQSVAATSAEITWVHGSSGHPHMVYLNDQEHALTPSGVSCYTFQGLHPGTRYQVRVEVQLPRDLLQVWETMSSTITFDTPLAGPPDPPLDVLVEHHASLGFLVVSWLPVTIDSAGSSNGVQVTGYAVYMHGLKVAEVTDATAGSTLLELSQLQVPLTCQKLSVRTMSLYGESLDSVPAQIPEDCFTCHPLLETPPFSYTCSDLSTCRVTFPVCHQKLTQASLSTHTPGNCGKPQAKFLEAFPEEPPRRQSLVSSLSSERTGNQAQGSTEAWKDCKKDLPFQKSPQNHRPPLPTGQSGVEESHYQHMSTNRSPAPGFIHLSPECGARKEPHQEKSAFEKALKQQGTSLHHAADFGNVLEEEEAVCLGPWHTRKPEQKKKLRPQSRRGKALGGKRECQLCEPTSTLCQAPSSKVVKMPRGGSLKLRTEANTPSRVFVALFDYNPLVMSANPRGAEEELAFQKGQLLRVWGSQDPHGFYHGECNGQVGNIPGHLVVEVGTEQTDGSWCLSEQGHLPSVAHLEDFECLTSTQGSILMPQGTSTPWTPKTMVAALDYDPRDGRLGSRAKGKLVLRAGDVVTVYGPVDAKGFYYGESSGHRGLVPAHLLDDLSVHAE</sequence>
<evidence type="ECO:0000259" key="13">
    <source>
        <dbReference type="PROSITE" id="PS50002"/>
    </source>
</evidence>
<dbReference type="InterPro" id="IPR001452">
    <property type="entry name" value="SH3_domain"/>
</dbReference>
<dbReference type="GO" id="GO:0009566">
    <property type="term" value="P:fertilization"/>
    <property type="evidence" value="ECO:0007669"/>
    <property type="project" value="TreeGrafter"/>
</dbReference>
<feature type="region of interest" description="Disordered" evidence="12">
    <location>
        <begin position="45"/>
        <end position="71"/>
    </location>
</feature>
<feature type="region of interest" description="Disordered" evidence="12">
    <location>
        <begin position="709"/>
        <end position="787"/>
    </location>
</feature>
<dbReference type="GO" id="GO:0002177">
    <property type="term" value="C:manchette"/>
    <property type="evidence" value="ECO:0007669"/>
    <property type="project" value="TreeGrafter"/>
</dbReference>
<dbReference type="InterPro" id="IPR057884">
    <property type="entry name" value="FN3_RIM-BP1/2/3"/>
</dbReference>
<dbReference type="InterPro" id="IPR057950">
    <property type="entry name" value="RIMB1/RIM3A-C-like_N"/>
</dbReference>
<feature type="domain" description="SH3" evidence="13">
    <location>
        <begin position="1540"/>
        <end position="1607"/>
    </location>
</feature>
<feature type="domain" description="Fibronectin type-III" evidence="14">
    <location>
        <begin position="994"/>
        <end position="1081"/>
    </location>
</feature>
<evidence type="ECO:0000256" key="5">
    <source>
        <dbReference type="ARBA" id="ARBA00022737"/>
    </source>
</evidence>
<evidence type="ECO:0000256" key="10">
    <source>
        <dbReference type="PROSITE-ProRule" id="PRU00192"/>
    </source>
</evidence>
<dbReference type="InterPro" id="IPR003961">
    <property type="entry name" value="FN3_dom"/>
</dbReference>
<dbReference type="OrthoDB" id="4158657at2759"/>
<keyword evidence="6" id="KW-0221">Differentiation</keyword>
<dbReference type="GO" id="GO:0005634">
    <property type="term" value="C:nucleus"/>
    <property type="evidence" value="ECO:0007669"/>
    <property type="project" value="TreeGrafter"/>
</dbReference>
<accession>A0A8C0XGV3</accession>
<dbReference type="SMART" id="SM00060">
    <property type="entry name" value="FN3"/>
    <property type="match status" value="2"/>
</dbReference>
<dbReference type="CDD" id="cd00063">
    <property type="entry name" value="FN3"/>
    <property type="match status" value="1"/>
</dbReference>
<keyword evidence="3 10" id="KW-0728">SH3 domain</keyword>
<dbReference type="SMART" id="SM00326">
    <property type="entry name" value="SH3"/>
    <property type="match status" value="3"/>
</dbReference>
<evidence type="ECO:0000256" key="8">
    <source>
        <dbReference type="ARBA" id="ARBA00023054"/>
    </source>
</evidence>
<feature type="compositionally biased region" description="Low complexity" evidence="12">
    <location>
        <begin position="17"/>
        <end position="27"/>
    </location>
</feature>
<feature type="compositionally biased region" description="Polar residues" evidence="12">
    <location>
        <begin position="910"/>
        <end position="920"/>
    </location>
</feature>
<feature type="region of interest" description="Disordered" evidence="12">
    <location>
        <begin position="220"/>
        <end position="249"/>
    </location>
</feature>
<dbReference type="PROSITE" id="PS50853">
    <property type="entry name" value="FN3"/>
    <property type="match status" value="1"/>
</dbReference>
<evidence type="ECO:0000256" key="9">
    <source>
        <dbReference type="ARBA" id="ARBA00023212"/>
    </source>
</evidence>
<keyword evidence="9" id="KW-0206">Cytoskeleton</keyword>
<evidence type="ECO:0000313" key="17">
    <source>
        <dbReference type="RefSeq" id="XP_020016227.1"/>
    </source>
</evidence>
<evidence type="ECO:0000256" key="3">
    <source>
        <dbReference type="ARBA" id="ARBA00022443"/>
    </source>
</evidence>
<feature type="coiled-coil region" evidence="11">
    <location>
        <begin position="367"/>
        <end position="445"/>
    </location>
</feature>
<dbReference type="Pfam" id="PF25523">
    <property type="entry name" value="Ig_RIMBP2"/>
    <property type="match status" value="1"/>
</dbReference>
<dbReference type="SUPFAM" id="SSF50044">
    <property type="entry name" value="SH3-domain"/>
    <property type="match status" value="3"/>
</dbReference>
<dbReference type="Proteomes" id="UP001732720">
    <property type="component" value="Chromosome 18"/>
</dbReference>
<feature type="region of interest" description="Disordered" evidence="12">
    <location>
        <begin position="301"/>
        <end position="360"/>
    </location>
</feature>
<comment type="subcellular location">
    <subcellularLocation>
        <location evidence="1">Cytoplasm</location>
        <location evidence="1">Cytoskeleton</location>
    </subcellularLocation>
</comment>
<evidence type="ECO:0000256" key="7">
    <source>
        <dbReference type="ARBA" id="ARBA00022871"/>
    </source>
</evidence>
<organism evidence="15">
    <name type="scientific">Castor canadensis</name>
    <name type="common">American beaver</name>
    <dbReference type="NCBI Taxonomy" id="51338"/>
    <lineage>
        <taxon>Eukaryota</taxon>
        <taxon>Metazoa</taxon>
        <taxon>Chordata</taxon>
        <taxon>Craniata</taxon>
        <taxon>Vertebrata</taxon>
        <taxon>Euteleostomi</taxon>
        <taxon>Mammalia</taxon>
        <taxon>Eutheria</taxon>
        <taxon>Euarchontoglires</taxon>
        <taxon>Glires</taxon>
        <taxon>Rodentia</taxon>
        <taxon>Castorimorpha</taxon>
        <taxon>Castoridae</taxon>
        <taxon>Castor</taxon>
    </lineage>
</organism>
<dbReference type="FunFam" id="2.60.40.10:FF:000072">
    <property type="entry name" value="RIMS-binding protein 2 isoform X1"/>
    <property type="match status" value="1"/>
</dbReference>
<feature type="coiled-coil region" evidence="11">
    <location>
        <begin position="469"/>
        <end position="608"/>
    </location>
</feature>
<keyword evidence="16" id="KW-1185">Reference proteome</keyword>
<keyword evidence="4" id="KW-0963">Cytoplasm</keyword>
<dbReference type="InterPro" id="IPR036028">
    <property type="entry name" value="SH3-like_dom_sf"/>
</dbReference>
<dbReference type="FunFam" id="2.30.30.40:FF:000246">
    <property type="entry name" value="RIMS-binding protein 3A-like"/>
    <property type="match status" value="1"/>
</dbReference>
<dbReference type="Pfam" id="PF25566">
    <property type="entry name" value="RIMB1_N"/>
    <property type="match status" value="1"/>
</dbReference>
<dbReference type="PROSITE" id="PS50002">
    <property type="entry name" value="SH3"/>
    <property type="match status" value="3"/>
</dbReference>
<feature type="domain" description="SH3" evidence="13">
    <location>
        <begin position="831"/>
        <end position="898"/>
    </location>
</feature>
<evidence type="ECO:0000256" key="4">
    <source>
        <dbReference type="ARBA" id="ARBA00022490"/>
    </source>
</evidence>
<gene>
    <name evidence="15 17" type="primary">LOC109684321</name>
</gene>
<dbReference type="SUPFAM" id="SSF49265">
    <property type="entry name" value="Fibronectin type III"/>
    <property type="match status" value="1"/>
</dbReference>
<keyword evidence="7" id="KW-0744">Spermatogenesis</keyword>
<feature type="compositionally biased region" description="Basic and acidic residues" evidence="12">
    <location>
        <begin position="1269"/>
        <end position="1278"/>
    </location>
</feature>
<keyword evidence="5" id="KW-0677">Repeat</keyword>
<evidence type="ECO:0000256" key="2">
    <source>
        <dbReference type="ARBA" id="ARBA00010749"/>
    </source>
</evidence>
<dbReference type="InterPro" id="IPR040325">
    <property type="entry name" value="RIMBP1/2/3"/>
</dbReference>
<evidence type="ECO:0000256" key="12">
    <source>
        <dbReference type="SAM" id="MobiDB-lite"/>
    </source>
</evidence>
<dbReference type="GO" id="GO:0030156">
    <property type="term" value="F:benzodiazepine receptor binding"/>
    <property type="evidence" value="ECO:0007669"/>
    <property type="project" value="TreeGrafter"/>
</dbReference>
<dbReference type="Pfam" id="PF07653">
    <property type="entry name" value="SH3_2"/>
    <property type="match status" value="3"/>
</dbReference>
<feature type="compositionally biased region" description="Polar residues" evidence="12">
    <location>
        <begin position="1292"/>
        <end position="1309"/>
    </location>
</feature>
<feature type="region of interest" description="Disordered" evidence="12">
    <location>
        <begin position="900"/>
        <end position="920"/>
    </location>
</feature>
<reference evidence="17" key="2">
    <citation type="submission" date="2025-04" db="UniProtKB">
        <authorList>
            <consortium name="RefSeq"/>
        </authorList>
    </citation>
    <scope>IDENTIFICATION</scope>
    <source>
        <tissue evidence="17">Leukocyte</tissue>
    </source>
</reference>
<dbReference type="FunFam" id="2.30.30.40:FF:000006">
    <property type="entry name" value="RIMS-binding protein 2 isoform X1"/>
    <property type="match status" value="1"/>
</dbReference>
<comment type="similarity">
    <text evidence="2">Belongs to the RIMBP family.</text>
</comment>
<dbReference type="FunFam" id="2.30.30.40:FF:000232">
    <property type="entry name" value="RIMS-binding protein 3A-like"/>
    <property type="match status" value="1"/>
</dbReference>
<dbReference type="GeneID" id="109684321"/>
<protein>
    <submittedName>
        <fullName evidence="17">RIMS-binding protein 3A-like</fullName>
    </submittedName>
</protein>
<dbReference type="PANTHER" id="PTHR14234:SF21">
    <property type="entry name" value="RIMS-BINDING PROTEIN 3A-RELATED"/>
    <property type="match status" value="1"/>
</dbReference>
<evidence type="ECO:0000313" key="15">
    <source>
        <dbReference type="Ensembl" id="ENSCCNP00000026854.1"/>
    </source>
</evidence>
<dbReference type="InterPro" id="IPR013783">
    <property type="entry name" value="Ig-like_fold"/>
</dbReference>
<dbReference type="KEGG" id="ccan:109684321"/>
<feature type="region of interest" description="Disordered" evidence="12">
    <location>
        <begin position="1239"/>
        <end position="1309"/>
    </location>
</feature>
<dbReference type="Gene3D" id="2.30.30.40">
    <property type="entry name" value="SH3 Domains"/>
    <property type="match status" value="3"/>
</dbReference>
<feature type="compositionally biased region" description="Basic and acidic residues" evidence="12">
    <location>
        <begin position="720"/>
        <end position="735"/>
    </location>
</feature>
<feature type="domain" description="SH3" evidence="13">
    <location>
        <begin position="1428"/>
        <end position="1496"/>
    </location>
</feature>
<dbReference type="Gene3D" id="2.60.40.10">
    <property type="entry name" value="Immunoglobulins"/>
    <property type="match status" value="2"/>
</dbReference>
<evidence type="ECO:0000259" key="14">
    <source>
        <dbReference type="PROSITE" id="PS50853"/>
    </source>
</evidence>
<dbReference type="CDD" id="cd12014">
    <property type="entry name" value="SH3_RIM-BP_1"/>
    <property type="match status" value="1"/>
</dbReference>
<dbReference type="PANTHER" id="PTHR14234">
    <property type="entry name" value="RIM BINDING PROTEIN-RELATED"/>
    <property type="match status" value="1"/>
</dbReference>
<feature type="region of interest" description="Disordered" evidence="12">
    <location>
        <begin position="1"/>
        <end position="27"/>
    </location>
</feature>
<feature type="compositionally biased region" description="Pro residues" evidence="12">
    <location>
        <begin position="325"/>
        <end position="334"/>
    </location>
</feature>
<evidence type="ECO:0000256" key="1">
    <source>
        <dbReference type="ARBA" id="ARBA00004245"/>
    </source>
</evidence>
<evidence type="ECO:0000313" key="16">
    <source>
        <dbReference type="Proteomes" id="UP001732720"/>
    </source>
</evidence>
<reference evidence="15" key="1">
    <citation type="submission" date="2023-09" db="UniProtKB">
        <authorList>
            <consortium name="Ensembl"/>
        </authorList>
    </citation>
    <scope>IDENTIFICATION</scope>
</reference>
<evidence type="ECO:0000256" key="11">
    <source>
        <dbReference type="SAM" id="Coils"/>
    </source>
</evidence>
<name>A0A8C0XGV3_CASCN</name>
<feature type="compositionally biased region" description="Polar residues" evidence="12">
    <location>
        <begin position="1249"/>
        <end position="1267"/>
    </location>
</feature>
<dbReference type="GO" id="GO:0007286">
    <property type="term" value="P:spermatid development"/>
    <property type="evidence" value="ECO:0007669"/>
    <property type="project" value="TreeGrafter"/>
</dbReference>
<dbReference type="RefSeq" id="XP_020016227.1">
    <property type="nucleotide sequence ID" value="XM_020160638.1"/>
</dbReference>
<keyword evidence="8 11" id="KW-0175">Coiled coil</keyword>